<dbReference type="Pfam" id="PF07963">
    <property type="entry name" value="N_methyl"/>
    <property type="match status" value="1"/>
</dbReference>
<evidence type="ECO:0000313" key="2">
    <source>
        <dbReference type="EMBL" id="XBH06144.1"/>
    </source>
</evidence>
<reference evidence="2" key="1">
    <citation type="submission" date="2024-05" db="EMBL/GenBank/DDBJ databases">
        <title>Planctomycetes of the genus Singulisphaera possess chitinolytic capabilities.</title>
        <authorList>
            <person name="Ivanova A."/>
        </authorList>
    </citation>
    <scope>NUCLEOTIDE SEQUENCE</scope>
    <source>
        <strain evidence="2">Ch08T</strain>
    </source>
</reference>
<dbReference type="InterPro" id="IPR012902">
    <property type="entry name" value="N_methyl_site"/>
</dbReference>
<organism evidence="2">
    <name type="scientific">Singulisphaera sp. Ch08</name>
    <dbReference type="NCBI Taxonomy" id="3120278"/>
    <lineage>
        <taxon>Bacteria</taxon>
        <taxon>Pseudomonadati</taxon>
        <taxon>Planctomycetota</taxon>
        <taxon>Planctomycetia</taxon>
        <taxon>Isosphaerales</taxon>
        <taxon>Isosphaeraceae</taxon>
        <taxon>Singulisphaera</taxon>
    </lineage>
</organism>
<dbReference type="NCBIfam" id="TIGR04294">
    <property type="entry name" value="pre_pil_HX9DG"/>
    <property type="match status" value="1"/>
</dbReference>
<dbReference type="Gene3D" id="3.30.700.10">
    <property type="entry name" value="Glycoprotein, Type 4 Pilin"/>
    <property type="match status" value="1"/>
</dbReference>
<dbReference type="PANTHER" id="PTHR30093">
    <property type="entry name" value="GENERAL SECRETION PATHWAY PROTEIN G"/>
    <property type="match status" value="1"/>
</dbReference>
<dbReference type="InterPro" id="IPR011453">
    <property type="entry name" value="DUF1559"/>
</dbReference>
<dbReference type="Pfam" id="PF07596">
    <property type="entry name" value="SBP_bac_10"/>
    <property type="match status" value="1"/>
</dbReference>
<dbReference type="InterPro" id="IPR027558">
    <property type="entry name" value="Pre_pil_HX9DG_C"/>
</dbReference>
<dbReference type="SUPFAM" id="SSF54523">
    <property type="entry name" value="Pili subunits"/>
    <property type="match status" value="1"/>
</dbReference>
<name>A0AAU7CMB8_9BACT</name>
<feature type="domain" description="DUF1559" evidence="1">
    <location>
        <begin position="38"/>
        <end position="292"/>
    </location>
</feature>
<dbReference type="InterPro" id="IPR045584">
    <property type="entry name" value="Pilin-like"/>
</dbReference>
<evidence type="ECO:0000259" key="1">
    <source>
        <dbReference type="Pfam" id="PF07596"/>
    </source>
</evidence>
<dbReference type="PANTHER" id="PTHR30093:SF2">
    <property type="entry name" value="TYPE II SECRETION SYSTEM PROTEIN H"/>
    <property type="match status" value="1"/>
</dbReference>
<dbReference type="PROSITE" id="PS00409">
    <property type="entry name" value="PROKAR_NTER_METHYL"/>
    <property type="match status" value="1"/>
</dbReference>
<dbReference type="NCBIfam" id="TIGR02532">
    <property type="entry name" value="IV_pilin_GFxxxE"/>
    <property type="match status" value="1"/>
</dbReference>
<gene>
    <name evidence="2" type="ORF">V5E97_08930</name>
</gene>
<sequence>MIGHVCRQARRRGFTLIELLVVIAVIAILIALLLPAVQAARRMQCSNNLKQIALAAHSYLAAHNALPQGLMDQRSFPNPSGWPHTTSGSLFVSLLPHMGQQPVFSAVNFNFNMYNAPNFTISATGIGTLWCPSDFNVSQAQSLPDGTLLDPGAVTMHYTSYAGNAGTWFLVWDQQAVPQRSMNGLFHINSAVSLAQITDGTSNTLAFGERAHSLLDEESARSWHWWTSGNYGDTLFCTLWPMNPFGKSSSIYGNSGDARTSAYISGASSLHAGGCNFAFADGSVRFLKDSIDTWPHDQTTGLPRGLTFDPKGPYKGNAERWRVYPALSTCSGGEVISADAY</sequence>
<proteinExistence type="predicted"/>
<dbReference type="EMBL" id="CP155447">
    <property type="protein sequence ID" value="XBH06144.1"/>
    <property type="molecule type" value="Genomic_DNA"/>
</dbReference>
<dbReference type="AlphaFoldDB" id="A0AAU7CMB8"/>
<accession>A0AAU7CMB8</accession>
<protein>
    <submittedName>
        <fullName evidence="2">DUF1559 domain-containing protein</fullName>
    </submittedName>
</protein>
<dbReference type="RefSeq" id="WP_406698996.1">
    <property type="nucleotide sequence ID" value="NZ_CP155447.1"/>
</dbReference>